<keyword evidence="2" id="KW-1185">Reference proteome</keyword>
<name>A0ABT1KBV9_9ACTN</name>
<organism evidence="1 2">
    <name type="scientific">Nonomuraea roseoviolacea subsp. carminata</name>
    <dbReference type="NCBI Taxonomy" id="160689"/>
    <lineage>
        <taxon>Bacteria</taxon>
        <taxon>Bacillati</taxon>
        <taxon>Actinomycetota</taxon>
        <taxon>Actinomycetes</taxon>
        <taxon>Streptosporangiales</taxon>
        <taxon>Streptosporangiaceae</taxon>
        <taxon>Nonomuraea</taxon>
    </lineage>
</organism>
<gene>
    <name evidence="1" type="ORF">HD595_007620</name>
</gene>
<dbReference type="RefSeq" id="WP_253777852.1">
    <property type="nucleotide sequence ID" value="NZ_BAAAVE010000015.1"/>
</dbReference>
<evidence type="ECO:0000313" key="2">
    <source>
        <dbReference type="Proteomes" id="UP001320766"/>
    </source>
</evidence>
<sequence>MAPGHVAQTHARPDLHGRTPAGFDRFLTFGVDGTVHEVVKETGGQIAAAAVGDPGGG</sequence>
<evidence type="ECO:0000313" key="1">
    <source>
        <dbReference type="EMBL" id="MCP2351498.1"/>
    </source>
</evidence>
<proteinExistence type="predicted"/>
<dbReference type="EMBL" id="JAMZEC010000001">
    <property type="protein sequence ID" value="MCP2351498.1"/>
    <property type="molecule type" value="Genomic_DNA"/>
</dbReference>
<keyword evidence="1" id="KW-0808">Transferase</keyword>
<dbReference type="GO" id="GO:0016301">
    <property type="term" value="F:kinase activity"/>
    <property type="evidence" value="ECO:0007669"/>
    <property type="project" value="UniProtKB-KW"/>
</dbReference>
<accession>A0ABT1KBV9</accession>
<dbReference type="Proteomes" id="UP001320766">
    <property type="component" value="Unassembled WGS sequence"/>
</dbReference>
<keyword evidence="1" id="KW-0418">Kinase</keyword>
<comment type="caution">
    <text evidence="1">The sequence shown here is derived from an EMBL/GenBank/DDBJ whole genome shotgun (WGS) entry which is preliminary data.</text>
</comment>
<reference evidence="1 2" key="1">
    <citation type="submission" date="2022-06" db="EMBL/GenBank/DDBJ databases">
        <title>Sequencing the genomes of 1000 actinobacteria strains.</title>
        <authorList>
            <person name="Klenk H.-P."/>
        </authorList>
    </citation>
    <scope>NUCLEOTIDE SEQUENCE [LARGE SCALE GENOMIC DNA]</scope>
    <source>
        <strain evidence="1 2">DSM 44170</strain>
    </source>
</reference>
<protein>
    <submittedName>
        <fullName evidence="1">Diacylglycerol kinase family enzyme</fullName>
    </submittedName>
</protein>